<comment type="caution">
    <text evidence="3">The sequence shown here is derived from an EMBL/GenBank/DDBJ whole genome shotgun (WGS) entry which is preliminary data.</text>
</comment>
<keyword evidence="4" id="KW-1185">Reference proteome</keyword>
<organism evidence="3 4">
    <name type="scientific">Pseudonocardia ailaonensis</name>
    <dbReference type="NCBI Taxonomy" id="367279"/>
    <lineage>
        <taxon>Bacteria</taxon>
        <taxon>Bacillati</taxon>
        <taxon>Actinomycetota</taxon>
        <taxon>Actinomycetes</taxon>
        <taxon>Pseudonocardiales</taxon>
        <taxon>Pseudonocardiaceae</taxon>
        <taxon>Pseudonocardia</taxon>
    </lineage>
</organism>
<name>A0ABN2MPG5_9PSEU</name>
<reference evidence="3 4" key="1">
    <citation type="journal article" date="2019" name="Int. J. Syst. Evol. Microbiol.">
        <title>The Global Catalogue of Microorganisms (GCM) 10K type strain sequencing project: providing services to taxonomists for standard genome sequencing and annotation.</title>
        <authorList>
            <consortium name="The Broad Institute Genomics Platform"/>
            <consortium name="The Broad Institute Genome Sequencing Center for Infectious Disease"/>
            <person name="Wu L."/>
            <person name="Ma J."/>
        </authorList>
    </citation>
    <scope>NUCLEOTIDE SEQUENCE [LARGE SCALE GENOMIC DNA]</scope>
    <source>
        <strain evidence="3 4">JCM 16009</strain>
    </source>
</reference>
<dbReference type="EMBL" id="BAAAQK010000003">
    <property type="protein sequence ID" value="GAA1833658.1"/>
    <property type="molecule type" value="Genomic_DNA"/>
</dbReference>
<evidence type="ECO:0000259" key="2">
    <source>
        <dbReference type="Pfam" id="PF08327"/>
    </source>
</evidence>
<comment type="similarity">
    <text evidence="1">Belongs to the AHA1 family.</text>
</comment>
<dbReference type="InterPro" id="IPR013538">
    <property type="entry name" value="ASHA1/2-like_C"/>
</dbReference>
<feature type="domain" description="Activator of Hsp90 ATPase homologue 1/2-like C-terminal" evidence="2">
    <location>
        <begin position="3"/>
        <end position="103"/>
    </location>
</feature>
<dbReference type="InterPro" id="IPR023393">
    <property type="entry name" value="START-like_dom_sf"/>
</dbReference>
<dbReference type="Gene3D" id="3.30.530.20">
    <property type="match status" value="1"/>
</dbReference>
<dbReference type="Pfam" id="PF08327">
    <property type="entry name" value="AHSA1"/>
    <property type="match status" value="1"/>
</dbReference>
<evidence type="ECO:0000256" key="1">
    <source>
        <dbReference type="ARBA" id="ARBA00006817"/>
    </source>
</evidence>
<dbReference type="RefSeq" id="WP_344412753.1">
    <property type="nucleotide sequence ID" value="NZ_BAAAQK010000003.1"/>
</dbReference>
<proteinExistence type="inferred from homology"/>
<evidence type="ECO:0000313" key="4">
    <source>
        <dbReference type="Proteomes" id="UP001500449"/>
    </source>
</evidence>
<gene>
    <name evidence="3" type="ORF">GCM10009836_09750</name>
</gene>
<dbReference type="CDD" id="cd07814">
    <property type="entry name" value="SRPBCC_CalC_Aha1-like"/>
    <property type="match status" value="1"/>
</dbReference>
<accession>A0ABN2MPG5</accession>
<dbReference type="Proteomes" id="UP001500449">
    <property type="component" value="Unassembled WGS sequence"/>
</dbReference>
<evidence type="ECO:0000313" key="3">
    <source>
        <dbReference type="EMBL" id="GAA1833658.1"/>
    </source>
</evidence>
<protein>
    <recommendedName>
        <fullName evidence="2">Activator of Hsp90 ATPase homologue 1/2-like C-terminal domain-containing protein</fullName>
    </recommendedName>
</protein>
<sequence length="104" mass="11168">MAPGGRAAYYMTGPEGEKHGGWWRFLAVDAPHRLEFEDGFAGPDGEPADMPTTRTVVTLEPLDGGTRMTTVGTFGSLEAMEQLMAMGMEDGMRLAMGQIDALLS</sequence>
<dbReference type="SUPFAM" id="SSF55961">
    <property type="entry name" value="Bet v1-like"/>
    <property type="match status" value="1"/>
</dbReference>